<evidence type="ECO:0000259" key="11">
    <source>
        <dbReference type="PROSITE" id="PS50929"/>
    </source>
</evidence>
<dbReference type="GO" id="GO:0005737">
    <property type="term" value="C:cytoplasm"/>
    <property type="evidence" value="ECO:0007669"/>
    <property type="project" value="UniProtKB-ARBA"/>
</dbReference>
<dbReference type="EMBL" id="HBIO01025111">
    <property type="protein sequence ID" value="CAE0474436.1"/>
    <property type="molecule type" value="Transcribed_RNA"/>
</dbReference>
<proteinExistence type="predicted"/>
<evidence type="ECO:0000259" key="10">
    <source>
        <dbReference type="PROSITE" id="PS50893"/>
    </source>
</evidence>
<dbReference type="PANTHER" id="PTHR43394:SF19">
    <property type="entry name" value="ABC TRANSPORTER B FAMILY"/>
    <property type="match status" value="1"/>
</dbReference>
<feature type="domain" description="ABC transporter" evidence="10">
    <location>
        <begin position="555"/>
        <end position="809"/>
    </location>
</feature>
<dbReference type="PANTHER" id="PTHR43394">
    <property type="entry name" value="ATP-DEPENDENT PERMEASE MDL1, MITOCHONDRIAL"/>
    <property type="match status" value="1"/>
</dbReference>
<keyword evidence="7 9" id="KW-0472">Membrane</keyword>
<reference evidence="13" key="1">
    <citation type="submission" date="2021-01" db="EMBL/GenBank/DDBJ databases">
        <authorList>
            <person name="Corre E."/>
            <person name="Pelletier E."/>
            <person name="Niang G."/>
            <person name="Scheremetjew M."/>
            <person name="Finn R."/>
            <person name="Kale V."/>
            <person name="Holt S."/>
            <person name="Cochrane G."/>
            <person name="Meng A."/>
            <person name="Brown T."/>
            <person name="Cohen L."/>
        </authorList>
    </citation>
    <scope>NUCLEOTIDE SEQUENCE</scope>
    <source>
        <strain evidence="13">MM31A-1</strain>
    </source>
</reference>
<dbReference type="CDD" id="cd03249">
    <property type="entry name" value="ABC_MTABC3_MDL1_MDL2"/>
    <property type="match status" value="1"/>
</dbReference>
<evidence type="ECO:0000256" key="3">
    <source>
        <dbReference type="ARBA" id="ARBA00022692"/>
    </source>
</evidence>
<dbReference type="Gene3D" id="1.20.1560.10">
    <property type="entry name" value="ABC transporter type 1, transmembrane domain"/>
    <property type="match status" value="2"/>
</dbReference>
<feature type="compositionally biased region" description="Basic and acidic residues" evidence="8">
    <location>
        <begin position="854"/>
        <end position="865"/>
    </location>
</feature>
<evidence type="ECO:0000313" key="12">
    <source>
        <dbReference type="EMBL" id="CAE0474436.1"/>
    </source>
</evidence>
<dbReference type="SUPFAM" id="SSF52540">
    <property type="entry name" value="P-loop containing nucleoside triphosphate hydrolases"/>
    <property type="match status" value="1"/>
</dbReference>
<evidence type="ECO:0000256" key="5">
    <source>
        <dbReference type="ARBA" id="ARBA00022840"/>
    </source>
</evidence>
<evidence type="ECO:0000256" key="6">
    <source>
        <dbReference type="ARBA" id="ARBA00022989"/>
    </source>
</evidence>
<feature type="transmembrane region" description="Helical" evidence="9">
    <location>
        <begin position="166"/>
        <end position="186"/>
    </location>
</feature>
<dbReference type="SUPFAM" id="SSF90123">
    <property type="entry name" value="ABC transporter transmembrane region"/>
    <property type="match status" value="1"/>
</dbReference>
<feature type="region of interest" description="Disordered" evidence="8">
    <location>
        <begin position="109"/>
        <end position="142"/>
    </location>
</feature>
<feature type="transmembrane region" description="Helical" evidence="9">
    <location>
        <begin position="406"/>
        <end position="432"/>
    </location>
</feature>
<dbReference type="EMBL" id="HBIO01025112">
    <property type="protein sequence ID" value="CAE0474437.1"/>
    <property type="molecule type" value="Transcribed_RNA"/>
</dbReference>
<dbReference type="Gene3D" id="3.40.50.300">
    <property type="entry name" value="P-loop containing nucleotide triphosphate hydrolases"/>
    <property type="match status" value="1"/>
</dbReference>
<feature type="region of interest" description="Disordered" evidence="8">
    <location>
        <begin position="829"/>
        <end position="865"/>
    </location>
</feature>
<feature type="compositionally biased region" description="Polar residues" evidence="8">
    <location>
        <begin position="502"/>
        <end position="525"/>
    </location>
</feature>
<dbReference type="Pfam" id="PF00664">
    <property type="entry name" value="ABC_membrane"/>
    <property type="match status" value="1"/>
</dbReference>
<dbReference type="PROSITE" id="PS50929">
    <property type="entry name" value="ABC_TM1F"/>
    <property type="match status" value="1"/>
</dbReference>
<dbReference type="InterPro" id="IPR017871">
    <property type="entry name" value="ABC_transporter-like_CS"/>
</dbReference>
<evidence type="ECO:0000256" key="9">
    <source>
        <dbReference type="SAM" id="Phobius"/>
    </source>
</evidence>
<dbReference type="GO" id="GO:0016887">
    <property type="term" value="F:ATP hydrolysis activity"/>
    <property type="evidence" value="ECO:0007669"/>
    <property type="project" value="InterPro"/>
</dbReference>
<evidence type="ECO:0000256" key="4">
    <source>
        <dbReference type="ARBA" id="ARBA00022741"/>
    </source>
</evidence>
<dbReference type="PROSITE" id="PS50893">
    <property type="entry name" value="ABC_TRANSPORTER_2"/>
    <property type="match status" value="1"/>
</dbReference>
<dbReference type="InterPro" id="IPR036640">
    <property type="entry name" value="ABC1_TM_sf"/>
</dbReference>
<evidence type="ECO:0000313" key="13">
    <source>
        <dbReference type="EMBL" id="CAE0474437.1"/>
    </source>
</evidence>
<keyword evidence="3 9" id="KW-0812">Transmembrane</keyword>
<name>A0A6S8Y5W8_9STRA</name>
<keyword evidence="2" id="KW-0813">Transport</keyword>
<feature type="transmembrane region" description="Helical" evidence="9">
    <location>
        <begin position="314"/>
        <end position="336"/>
    </location>
</feature>
<feature type="domain" description="ABC transmembrane type-1" evidence="11">
    <location>
        <begin position="170"/>
        <end position="470"/>
    </location>
</feature>
<feature type="transmembrane region" description="Helical" evidence="9">
    <location>
        <begin position="229"/>
        <end position="250"/>
    </location>
</feature>
<feature type="transmembrane region" description="Helical" evidence="9">
    <location>
        <begin position="23"/>
        <end position="42"/>
    </location>
</feature>
<accession>A0A6S8Y5W8</accession>
<dbReference type="InterPro" id="IPR027417">
    <property type="entry name" value="P-loop_NTPase"/>
</dbReference>
<dbReference type="GO" id="GO:0005524">
    <property type="term" value="F:ATP binding"/>
    <property type="evidence" value="ECO:0007669"/>
    <property type="project" value="UniProtKB-KW"/>
</dbReference>
<gene>
    <name evidence="12" type="ORF">CDEB00056_LOCUS19289</name>
    <name evidence="13" type="ORF">CDEB00056_LOCUS19290</name>
</gene>
<comment type="subcellular location">
    <subcellularLocation>
        <location evidence="1">Membrane</location>
        <topology evidence="1">Multi-pass membrane protein</topology>
    </subcellularLocation>
</comment>
<dbReference type="FunFam" id="1.20.1560.10:FF:000215">
    <property type="entry name" value="ABC transporter B family member 4"/>
    <property type="match status" value="1"/>
</dbReference>
<organism evidence="13">
    <name type="scientific">Chaetoceros debilis</name>
    <dbReference type="NCBI Taxonomy" id="122233"/>
    <lineage>
        <taxon>Eukaryota</taxon>
        <taxon>Sar</taxon>
        <taxon>Stramenopiles</taxon>
        <taxon>Ochrophyta</taxon>
        <taxon>Bacillariophyta</taxon>
        <taxon>Coscinodiscophyceae</taxon>
        <taxon>Chaetocerotophycidae</taxon>
        <taxon>Chaetocerotales</taxon>
        <taxon>Chaetocerotaceae</taxon>
        <taxon>Chaetoceros</taxon>
    </lineage>
</organism>
<dbReference type="FunFam" id="3.40.50.300:FF:000836">
    <property type="entry name" value="ABC transporter B family member 25"/>
    <property type="match status" value="1"/>
</dbReference>
<dbReference type="GO" id="GO:0015421">
    <property type="term" value="F:ABC-type oligopeptide transporter activity"/>
    <property type="evidence" value="ECO:0007669"/>
    <property type="project" value="TreeGrafter"/>
</dbReference>
<evidence type="ECO:0008006" key="14">
    <source>
        <dbReference type="Google" id="ProtNLM"/>
    </source>
</evidence>
<dbReference type="PROSITE" id="PS00211">
    <property type="entry name" value="ABC_TRANSPORTER_1"/>
    <property type="match status" value="1"/>
</dbReference>
<sequence length="865" mass="93091">MKCLTRLNVEIGVKDGIEPHHPVFWVVLLVCAVYANGIGWCLEKVCLKCSAIGCERRRRKRSNNNDNDNNESDIVNRRERGGLAMHMQLELEEPLLNDDDLENSIVEHVNANVDAPNGTDTGTEGNGNEDEDDTNSESAKAASDITGDSHYKAGWKDLLSVCYPDMHYFAAAFVFLILAASCQVLIPRYTGNMLDAIAQYAIRQIDGNGGGDGKDIWKVPGFLSNMKRLILASILGGVFSGCRGSIFSVVGGRVNVRLRSLLMDSLLAQDIGFFDITKTGDISSRLSSDTTLVGDQVTLNVNVFLRSLVQAMGVLIFMAMLSWQLTLLAFISVPAITVLSRWYGDFIRSLTKLMQKKLADGNSISEAALSSMSTVRALGAEHTEMSEFTSCMDAYLSLNVRNAVAYLGYATAVTSLPQLVTAVVLFYGGLLVMADNSAMTSGELVSFLLYLSSLSDAFNSIGYIFASLTQAVGAADKVFELIHRNPKRRTPSSGAVEDENSNRNVNNDGQQTSRSSLSTTDNGNVTLERVRSNAASQVEKFRGNGVKPAACGGEVTFNQVTMYYPARPKRQILNEMSLYVPAGNVAALVGPSGGGKSSIVSLIQNLYQTTSGDVFIDGIKIHDLSPDWLSQHVAVVSQEPTLFARSIRRNIIYGLEGTENEPSMEDIEEAARLANASSFIEGLPQGYDTDVGERGVQLSGGQKQRIAIARALVRKPKILLLDEATSALDAESEAMVQGAIDNMISKDRSVTDTGASAGGAMTVIIVAHRLSTVRNADIIFVVEKGKVVESGSHDDLLQNDDGAYTNLISRQMKAHDKLERTDSCFSLGGASNLSTGSGTGSGNDGENDSSANNSKKDSKGKSGDV</sequence>
<dbReference type="AlphaFoldDB" id="A0A6S8Y5W8"/>
<dbReference type="CDD" id="cd18572">
    <property type="entry name" value="ABC_6TM_TAP"/>
    <property type="match status" value="1"/>
</dbReference>
<dbReference type="GO" id="GO:0016020">
    <property type="term" value="C:membrane"/>
    <property type="evidence" value="ECO:0007669"/>
    <property type="project" value="UniProtKB-SubCell"/>
</dbReference>
<protein>
    <recommendedName>
        <fullName evidence="14">Bile salt export pump</fullName>
    </recommendedName>
</protein>
<evidence type="ECO:0000256" key="8">
    <source>
        <dbReference type="SAM" id="MobiDB-lite"/>
    </source>
</evidence>
<evidence type="ECO:0000256" key="1">
    <source>
        <dbReference type="ARBA" id="ARBA00004141"/>
    </source>
</evidence>
<keyword evidence="6 9" id="KW-1133">Transmembrane helix</keyword>
<feature type="region of interest" description="Disordered" evidence="8">
    <location>
        <begin position="488"/>
        <end position="525"/>
    </location>
</feature>
<dbReference type="InterPro" id="IPR003439">
    <property type="entry name" value="ABC_transporter-like_ATP-bd"/>
</dbReference>
<feature type="transmembrane region" description="Helical" evidence="9">
    <location>
        <begin position="444"/>
        <end position="466"/>
    </location>
</feature>
<dbReference type="InterPro" id="IPR011527">
    <property type="entry name" value="ABC1_TM_dom"/>
</dbReference>
<evidence type="ECO:0000256" key="7">
    <source>
        <dbReference type="ARBA" id="ARBA00023136"/>
    </source>
</evidence>
<dbReference type="InterPro" id="IPR003593">
    <property type="entry name" value="AAA+_ATPase"/>
</dbReference>
<keyword evidence="4" id="KW-0547">Nucleotide-binding</keyword>
<keyword evidence="5" id="KW-0067">ATP-binding</keyword>
<dbReference type="Pfam" id="PF00005">
    <property type="entry name" value="ABC_tran"/>
    <property type="match status" value="1"/>
</dbReference>
<evidence type="ECO:0000256" key="2">
    <source>
        <dbReference type="ARBA" id="ARBA00022448"/>
    </source>
</evidence>
<dbReference type="InterPro" id="IPR039421">
    <property type="entry name" value="Type_1_exporter"/>
</dbReference>
<dbReference type="SMART" id="SM00382">
    <property type="entry name" value="AAA"/>
    <property type="match status" value="1"/>
</dbReference>